<organism evidence="1 2">
    <name type="scientific">Phlebia brevispora</name>
    <dbReference type="NCBI Taxonomy" id="194682"/>
    <lineage>
        <taxon>Eukaryota</taxon>
        <taxon>Fungi</taxon>
        <taxon>Dikarya</taxon>
        <taxon>Basidiomycota</taxon>
        <taxon>Agaricomycotina</taxon>
        <taxon>Agaricomycetes</taxon>
        <taxon>Polyporales</taxon>
        <taxon>Meruliaceae</taxon>
        <taxon>Phlebia</taxon>
    </lineage>
</organism>
<reference evidence="1" key="1">
    <citation type="submission" date="2022-07" db="EMBL/GenBank/DDBJ databases">
        <title>Genome Sequence of Phlebia brevispora.</title>
        <authorList>
            <person name="Buettner E."/>
        </authorList>
    </citation>
    <scope>NUCLEOTIDE SEQUENCE</scope>
    <source>
        <strain evidence="1">MPL23</strain>
    </source>
</reference>
<dbReference type="Proteomes" id="UP001148662">
    <property type="component" value="Unassembled WGS sequence"/>
</dbReference>
<gene>
    <name evidence="1" type="ORF">NM688_g4723</name>
</gene>
<sequence>MDPASIEGELALLYSTVQQTYSANYHEAAAVVVLLYDILLHFDTEVEVIWKSNWSLPKVLYIVARYWAPLDLLILLSFDAQIGLSVPTWLSLHSCVDLSTDYYCRCRACPAPVILPTVVNIILTLRMHALYDKNRKVLIFMCTMMFCSFGCTVSAAVWASVKAQVVSVPSFVRFPACATVLSLGNVTLIAWVSSIVVGFTCMVMTLYKYISATGGLSWQTRSQISPLLRTIVRDGVLYWFLIFAADLFDAMMTLDTHDPMTRVGTIWFIVAYSIAGTRIPLNLRAEAKRTMMGSQGSTQPTTDTLELAVFAHQQSV</sequence>
<evidence type="ECO:0000313" key="1">
    <source>
        <dbReference type="EMBL" id="KAJ3551399.1"/>
    </source>
</evidence>
<evidence type="ECO:0000313" key="2">
    <source>
        <dbReference type="Proteomes" id="UP001148662"/>
    </source>
</evidence>
<name>A0ACC1T1T7_9APHY</name>
<protein>
    <submittedName>
        <fullName evidence="1">Uncharacterized protein</fullName>
    </submittedName>
</protein>
<proteinExistence type="predicted"/>
<dbReference type="EMBL" id="JANHOG010000806">
    <property type="protein sequence ID" value="KAJ3551399.1"/>
    <property type="molecule type" value="Genomic_DNA"/>
</dbReference>
<accession>A0ACC1T1T7</accession>
<keyword evidence="2" id="KW-1185">Reference proteome</keyword>
<comment type="caution">
    <text evidence="1">The sequence shown here is derived from an EMBL/GenBank/DDBJ whole genome shotgun (WGS) entry which is preliminary data.</text>
</comment>